<dbReference type="EMBL" id="CZBO01000002">
    <property type="protein sequence ID" value="CUQ00574.1"/>
    <property type="molecule type" value="Genomic_DNA"/>
</dbReference>
<evidence type="ECO:0000256" key="3">
    <source>
        <dbReference type="ARBA" id="ARBA00022989"/>
    </source>
</evidence>
<feature type="transmembrane region" description="Helical" evidence="5">
    <location>
        <begin position="295"/>
        <end position="316"/>
    </location>
</feature>
<evidence type="ECO:0000259" key="6">
    <source>
        <dbReference type="Pfam" id="PF13515"/>
    </source>
</evidence>
<accession>A0A174SS17</accession>
<gene>
    <name evidence="7" type="ORF">ERS852568_01529</name>
</gene>
<keyword evidence="2 5" id="KW-0812">Transmembrane</keyword>
<evidence type="ECO:0000256" key="2">
    <source>
        <dbReference type="ARBA" id="ARBA00022692"/>
    </source>
</evidence>
<feature type="domain" description="Integral membrane bound transporter" evidence="6">
    <location>
        <begin position="191"/>
        <end position="312"/>
    </location>
</feature>
<feature type="transmembrane region" description="Helical" evidence="5">
    <location>
        <begin position="134"/>
        <end position="153"/>
    </location>
</feature>
<feature type="transmembrane region" description="Helical" evidence="5">
    <location>
        <begin position="63"/>
        <end position="80"/>
    </location>
</feature>
<dbReference type="GO" id="GO:0016020">
    <property type="term" value="C:membrane"/>
    <property type="evidence" value="ECO:0007669"/>
    <property type="project" value="UniProtKB-SubCell"/>
</dbReference>
<organism evidence="7 8">
    <name type="scientific">Clostridium baratii</name>
    <dbReference type="NCBI Taxonomy" id="1561"/>
    <lineage>
        <taxon>Bacteria</taxon>
        <taxon>Bacillati</taxon>
        <taxon>Bacillota</taxon>
        <taxon>Clostridia</taxon>
        <taxon>Eubacteriales</taxon>
        <taxon>Clostridiaceae</taxon>
        <taxon>Clostridium</taxon>
    </lineage>
</organism>
<feature type="transmembrane region" description="Helical" evidence="5">
    <location>
        <begin position="111"/>
        <end position="128"/>
    </location>
</feature>
<dbReference type="RefSeq" id="WP_055207465.1">
    <property type="nucleotide sequence ID" value="NZ_CZBO01000002.1"/>
</dbReference>
<evidence type="ECO:0000256" key="5">
    <source>
        <dbReference type="SAM" id="Phobius"/>
    </source>
</evidence>
<evidence type="ECO:0000256" key="4">
    <source>
        <dbReference type="ARBA" id="ARBA00023136"/>
    </source>
</evidence>
<evidence type="ECO:0000313" key="8">
    <source>
        <dbReference type="Proteomes" id="UP000095563"/>
    </source>
</evidence>
<evidence type="ECO:0000313" key="7">
    <source>
        <dbReference type="EMBL" id="CUQ00574.1"/>
    </source>
</evidence>
<protein>
    <submittedName>
        <fullName evidence="7">Membrane spanning protein</fullName>
    </submittedName>
</protein>
<reference evidence="7 8" key="1">
    <citation type="submission" date="2015-09" db="EMBL/GenBank/DDBJ databases">
        <authorList>
            <consortium name="Pathogen Informatics"/>
        </authorList>
    </citation>
    <scope>NUCLEOTIDE SEQUENCE [LARGE SCALE GENOMIC DNA]</scope>
    <source>
        <strain evidence="7 8">2789STDY5834956</strain>
    </source>
</reference>
<keyword evidence="4 5" id="KW-0472">Membrane</keyword>
<proteinExistence type="predicted"/>
<evidence type="ECO:0000256" key="1">
    <source>
        <dbReference type="ARBA" id="ARBA00004141"/>
    </source>
</evidence>
<feature type="transmembrane region" description="Helical" evidence="5">
    <location>
        <begin position="12"/>
        <end position="33"/>
    </location>
</feature>
<sequence length="329" mass="37010">MENEQEINAKVLIGKLILLIGIIVFISIFSSIFGSDNTLIGVVIITAILMFSSMNLSLEFKDAILGIIVFFSAMGITSYFVKYHPYIGIVVDFILVFLMTYIFSIDTKKKLYLPFILCYVFLQGSPATDSELPVRVISLFIGGALVAIIYYLTHRKAEEEDRRTIKDMLSNIDIHSLQTNFSLRMAIGITIAIFIGTIFDFTKGMWITSTVLSLTQPYYNDIKEKIGQRLVGTVIGAIIFIILFNFLIPKSLDSIVLLVIGYIYSFIKPYKIQMIFVTLNSLAAAMILFDASISVPMRIFFVIIGIVIAVLVNGPICKIYENTHKEQIH</sequence>
<comment type="subcellular location">
    <subcellularLocation>
        <location evidence="1">Membrane</location>
        <topology evidence="1">Multi-pass membrane protein</topology>
    </subcellularLocation>
</comment>
<name>A0A174SS17_9CLOT</name>
<feature type="transmembrane region" description="Helical" evidence="5">
    <location>
        <begin position="185"/>
        <end position="206"/>
    </location>
</feature>
<dbReference type="InterPro" id="IPR049453">
    <property type="entry name" value="Memb_transporter_dom"/>
</dbReference>
<keyword evidence="3 5" id="KW-1133">Transmembrane helix</keyword>
<dbReference type="Proteomes" id="UP000095563">
    <property type="component" value="Unassembled WGS sequence"/>
</dbReference>
<dbReference type="Pfam" id="PF13515">
    <property type="entry name" value="FUSC_2"/>
    <property type="match status" value="1"/>
</dbReference>
<dbReference type="AlphaFoldDB" id="A0A174SS17"/>
<feature type="transmembrane region" description="Helical" evidence="5">
    <location>
        <begin position="86"/>
        <end position="104"/>
    </location>
</feature>
<feature type="transmembrane region" description="Helical" evidence="5">
    <location>
        <begin position="226"/>
        <end position="248"/>
    </location>
</feature>
<feature type="transmembrane region" description="Helical" evidence="5">
    <location>
        <begin position="39"/>
        <end position="56"/>
    </location>
</feature>